<feature type="binding site" evidence="13 14">
    <location>
        <position position="84"/>
    </location>
    <ligand>
        <name>[4Fe-4S] cluster</name>
        <dbReference type="ChEBI" id="CHEBI:49883"/>
        <note>4Fe-4S-S-AdoMet</note>
    </ligand>
</feature>
<dbReference type="CDD" id="cd01335">
    <property type="entry name" value="Radical_SAM"/>
    <property type="match status" value="1"/>
</dbReference>
<dbReference type="SUPFAM" id="SSF102114">
    <property type="entry name" value="Radical SAM enzymes"/>
    <property type="match status" value="1"/>
</dbReference>
<evidence type="ECO:0000259" key="15">
    <source>
        <dbReference type="PROSITE" id="PS51918"/>
    </source>
</evidence>
<dbReference type="HAMAP" id="MF_01694">
    <property type="entry name" value="BioB"/>
    <property type="match status" value="1"/>
</dbReference>
<comment type="cofactor">
    <cofactor evidence="14">
        <name>[2Fe-2S] cluster</name>
        <dbReference type="ChEBI" id="CHEBI:190135"/>
    </cofactor>
    <text evidence="14">Binds 1 [2Fe-2S] cluster. The cluster is coordinated with 3 cysteines and 1 arginine.</text>
</comment>
<dbReference type="GO" id="GO:0051539">
    <property type="term" value="F:4 iron, 4 sulfur cluster binding"/>
    <property type="evidence" value="ECO:0007669"/>
    <property type="project" value="UniProtKB-KW"/>
</dbReference>
<comment type="caution">
    <text evidence="16">The sequence shown here is derived from an EMBL/GenBank/DDBJ whole genome shotgun (WGS) entry which is preliminary data.</text>
</comment>
<dbReference type="InterPro" id="IPR002684">
    <property type="entry name" value="Biotin_synth/BioAB"/>
</dbReference>
<comment type="pathway">
    <text evidence="1 13">Cofactor biosynthesis; biotin biosynthesis; biotin from 7,8-diaminononanoate: step 2/2.</text>
</comment>
<feature type="binding site" evidence="13 14">
    <location>
        <position position="121"/>
    </location>
    <ligand>
        <name>[2Fe-2S] cluster</name>
        <dbReference type="ChEBI" id="CHEBI:190135"/>
    </ligand>
</feature>
<dbReference type="PIRSF" id="PIRSF001619">
    <property type="entry name" value="Biotin_synth"/>
    <property type="match status" value="1"/>
</dbReference>
<evidence type="ECO:0000256" key="8">
    <source>
        <dbReference type="ARBA" id="ARBA00022723"/>
    </source>
</evidence>
<dbReference type="Pfam" id="PF06968">
    <property type="entry name" value="BATS"/>
    <property type="match status" value="1"/>
</dbReference>
<dbReference type="PANTHER" id="PTHR22976:SF2">
    <property type="entry name" value="BIOTIN SYNTHASE, MITOCHONDRIAL"/>
    <property type="match status" value="1"/>
</dbReference>
<comment type="function">
    <text evidence="13">Catalyzes the conversion of dethiobiotin (DTB) to biotin by the insertion of a sulfur atom into dethiobiotin via a radical-based mechanism.</text>
</comment>
<evidence type="ECO:0000256" key="9">
    <source>
        <dbReference type="ARBA" id="ARBA00022756"/>
    </source>
</evidence>
<evidence type="ECO:0000256" key="7">
    <source>
        <dbReference type="ARBA" id="ARBA00022714"/>
    </source>
</evidence>
<feature type="binding site" evidence="13 14">
    <location>
        <position position="214"/>
    </location>
    <ligand>
        <name>[2Fe-2S] cluster</name>
        <dbReference type="ChEBI" id="CHEBI:190135"/>
    </ligand>
</feature>
<evidence type="ECO:0000256" key="14">
    <source>
        <dbReference type="PIRSR" id="PIRSR001619-1"/>
    </source>
</evidence>
<dbReference type="InterPro" id="IPR013785">
    <property type="entry name" value="Aldolase_TIM"/>
</dbReference>
<keyword evidence="11 13" id="KW-0411">Iron-sulfur</keyword>
<comment type="catalytic activity">
    <reaction evidence="12 13">
        <text>(4R,5S)-dethiobiotin + (sulfur carrier)-SH + 2 reduced [2Fe-2S]-[ferredoxin] + 2 S-adenosyl-L-methionine = (sulfur carrier)-H + biotin + 2 5'-deoxyadenosine + 2 L-methionine + 2 oxidized [2Fe-2S]-[ferredoxin]</text>
        <dbReference type="Rhea" id="RHEA:22060"/>
        <dbReference type="Rhea" id="RHEA-COMP:10000"/>
        <dbReference type="Rhea" id="RHEA-COMP:10001"/>
        <dbReference type="Rhea" id="RHEA-COMP:14737"/>
        <dbReference type="Rhea" id="RHEA-COMP:14739"/>
        <dbReference type="ChEBI" id="CHEBI:17319"/>
        <dbReference type="ChEBI" id="CHEBI:29917"/>
        <dbReference type="ChEBI" id="CHEBI:33737"/>
        <dbReference type="ChEBI" id="CHEBI:33738"/>
        <dbReference type="ChEBI" id="CHEBI:57586"/>
        <dbReference type="ChEBI" id="CHEBI:57844"/>
        <dbReference type="ChEBI" id="CHEBI:59789"/>
        <dbReference type="ChEBI" id="CHEBI:64428"/>
        <dbReference type="ChEBI" id="CHEBI:149473"/>
        <dbReference type="EC" id="2.8.1.6"/>
    </reaction>
</comment>
<dbReference type="GO" id="GO:0009102">
    <property type="term" value="P:biotin biosynthetic process"/>
    <property type="evidence" value="ECO:0007669"/>
    <property type="project" value="UniProtKB-UniRule"/>
</dbReference>
<dbReference type="SFLD" id="SFLDG01278">
    <property type="entry name" value="biotin_synthase_like"/>
    <property type="match status" value="1"/>
</dbReference>
<dbReference type="AlphaFoldDB" id="E2ZBH3"/>
<evidence type="ECO:0000256" key="13">
    <source>
        <dbReference type="HAMAP-Rule" id="MF_01694"/>
    </source>
</evidence>
<feature type="binding site" evidence="13 14">
    <location>
        <position position="77"/>
    </location>
    <ligand>
        <name>[4Fe-4S] cluster</name>
        <dbReference type="ChEBI" id="CHEBI:49883"/>
        <note>4Fe-4S-S-AdoMet</note>
    </ligand>
</feature>
<evidence type="ECO:0000313" key="17">
    <source>
        <dbReference type="Proteomes" id="UP000003195"/>
    </source>
</evidence>
<dbReference type="PROSITE" id="PS51918">
    <property type="entry name" value="RADICAL_SAM"/>
    <property type="match status" value="1"/>
</dbReference>
<dbReference type="InterPro" id="IPR058240">
    <property type="entry name" value="rSAM_sf"/>
</dbReference>
<feature type="binding site" evidence="13 14">
    <location>
        <position position="81"/>
    </location>
    <ligand>
        <name>[4Fe-4S] cluster</name>
        <dbReference type="ChEBI" id="CHEBI:49883"/>
        <note>4Fe-4S-S-AdoMet</note>
    </ligand>
</feature>
<comment type="subunit">
    <text evidence="13">Homodimer.</text>
</comment>
<feature type="binding site" evidence="13 14">
    <location>
        <position position="154"/>
    </location>
    <ligand>
        <name>[2Fe-2S] cluster</name>
        <dbReference type="ChEBI" id="CHEBI:190135"/>
    </ligand>
</feature>
<dbReference type="InterPro" id="IPR024177">
    <property type="entry name" value="Biotin_synthase"/>
</dbReference>
<organism evidence="16 17">
    <name type="scientific">Megasphaera micronuciformis F0359</name>
    <dbReference type="NCBI Taxonomy" id="706434"/>
    <lineage>
        <taxon>Bacteria</taxon>
        <taxon>Bacillati</taxon>
        <taxon>Bacillota</taxon>
        <taxon>Negativicutes</taxon>
        <taxon>Veillonellales</taxon>
        <taxon>Veillonellaceae</taxon>
        <taxon>Megasphaera</taxon>
    </lineage>
</organism>
<evidence type="ECO:0000256" key="3">
    <source>
        <dbReference type="ARBA" id="ARBA00012236"/>
    </source>
</evidence>
<dbReference type="SMART" id="SM00876">
    <property type="entry name" value="BATS"/>
    <property type="match status" value="1"/>
</dbReference>
<keyword evidence="9 13" id="KW-0093">Biotin biosynthesis</keyword>
<dbReference type="Pfam" id="PF04055">
    <property type="entry name" value="Radical_SAM"/>
    <property type="match status" value="1"/>
</dbReference>
<dbReference type="HOGENOM" id="CLU_033172_2_1_9"/>
<keyword evidence="8 13" id="KW-0479">Metal-binding</keyword>
<keyword evidence="10 13" id="KW-0408">Iron</keyword>
<feature type="binding site" evidence="13 14">
    <location>
        <position position="284"/>
    </location>
    <ligand>
        <name>[2Fe-2S] cluster</name>
        <dbReference type="ChEBI" id="CHEBI:190135"/>
    </ligand>
</feature>
<reference evidence="16 17" key="1">
    <citation type="submission" date="2010-08" db="EMBL/GenBank/DDBJ databases">
        <authorList>
            <person name="Weinstock G."/>
            <person name="Sodergren E."/>
            <person name="Clifton S."/>
            <person name="Fulton L."/>
            <person name="Fulton B."/>
            <person name="Courtney L."/>
            <person name="Fronick C."/>
            <person name="Harrison M."/>
            <person name="Strong C."/>
            <person name="Farmer C."/>
            <person name="Delahaunty K."/>
            <person name="Markovic C."/>
            <person name="Hall O."/>
            <person name="Minx P."/>
            <person name="Tomlinson C."/>
            <person name="Mitreva M."/>
            <person name="Hou S."/>
            <person name="Chen J."/>
            <person name="Wollam A."/>
            <person name="Pepin K.H."/>
            <person name="Johnson M."/>
            <person name="Bhonagiri V."/>
            <person name="Zhang X."/>
            <person name="Suruliraj S."/>
            <person name="Warren W."/>
            <person name="Chinwalla A."/>
            <person name="Mardis E.R."/>
            <person name="Wilson R.K."/>
        </authorList>
    </citation>
    <scope>NUCLEOTIDE SEQUENCE [LARGE SCALE GENOMIC DNA]</scope>
    <source>
        <strain evidence="16 17">F0359</strain>
    </source>
</reference>
<dbReference type="SFLD" id="SFLDS00029">
    <property type="entry name" value="Radical_SAM"/>
    <property type="match status" value="1"/>
</dbReference>
<dbReference type="UniPathway" id="UPA00078">
    <property type="reaction ID" value="UER00162"/>
</dbReference>
<comment type="cofactor">
    <cofactor evidence="13">
        <name>[2Fe-2S] cluster</name>
        <dbReference type="ChEBI" id="CHEBI:190135"/>
    </cofactor>
    <text evidence="13">Binds 1 [2Fe-2S] cluster. The cluster is coordinated with 3 cysteines and 1 arginine.</text>
</comment>
<dbReference type="EC" id="2.8.1.6" evidence="3 13"/>
<dbReference type="PANTHER" id="PTHR22976">
    <property type="entry name" value="BIOTIN SYNTHASE"/>
    <property type="match status" value="1"/>
</dbReference>
<keyword evidence="7 13" id="KW-0001">2Fe-2S</keyword>
<keyword evidence="5 13" id="KW-0808">Transferase</keyword>
<dbReference type="InterPro" id="IPR010722">
    <property type="entry name" value="BATS_dom"/>
</dbReference>
<sequence>MNKTAPGRTSMEISKLSAYTQRILGGGEITPEEALELLTVNDEDTPLLAAFADKIRQHFCGNDVDCCAIAAARSGKCSENCSFCAQSAFHHANIPVFPLISTEEIITCARKAKAAGATRFSIVTGGRSVEPGPDFENIIRAIPVIRDTIGIEICCSLGLINKTQLKALKAAGITRYHSNIETAPSYFPSICTTHTFADKEKMVKEVIAAGLRPCCGGIFGLGESQHQRIEMAYTLKRLGIDSVPVNILNPIKGTALENVQPPSPWEILRIFSVLRFILPKAQIRTAGGREINLRSMQAYALTAGADGLMIGGYLTTKGNETHVDRQMLQDLNRRPAIPCLS</sequence>
<evidence type="ECO:0000256" key="4">
    <source>
        <dbReference type="ARBA" id="ARBA00022485"/>
    </source>
</evidence>
<evidence type="ECO:0000313" key="16">
    <source>
        <dbReference type="EMBL" id="EFQ04201.1"/>
    </source>
</evidence>
<feature type="domain" description="Radical SAM core" evidence="15">
    <location>
        <begin position="59"/>
        <end position="289"/>
    </location>
</feature>
<keyword evidence="17" id="KW-1185">Reference proteome</keyword>
<evidence type="ECO:0000256" key="2">
    <source>
        <dbReference type="ARBA" id="ARBA00010765"/>
    </source>
</evidence>
<evidence type="ECO:0000256" key="1">
    <source>
        <dbReference type="ARBA" id="ARBA00004942"/>
    </source>
</evidence>
<proteinExistence type="inferred from homology"/>
<comment type="similarity">
    <text evidence="2 13">Belongs to the radical SAM superfamily. Biotin synthase family.</text>
</comment>
<evidence type="ECO:0000256" key="11">
    <source>
        <dbReference type="ARBA" id="ARBA00023014"/>
    </source>
</evidence>
<dbReference type="STRING" id="706434.HMPREF9429_00800"/>
<dbReference type="SFLD" id="SFLDG01060">
    <property type="entry name" value="BATS_domain_containing"/>
    <property type="match status" value="1"/>
</dbReference>
<dbReference type="Gene3D" id="3.20.20.70">
    <property type="entry name" value="Aldolase class I"/>
    <property type="match status" value="1"/>
</dbReference>
<keyword evidence="6 13" id="KW-0949">S-adenosyl-L-methionine</keyword>
<name>E2ZBH3_9FIRM</name>
<dbReference type="InterPro" id="IPR007197">
    <property type="entry name" value="rSAM"/>
</dbReference>
<dbReference type="GO" id="GO:0004076">
    <property type="term" value="F:biotin synthase activity"/>
    <property type="evidence" value="ECO:0007669"/>
    <property type="project" value="UniProtKB-UniRule"/>
</dbReference>
<gene>
    <name evidence="13 16" type="primary">bioB</name>
    <name evidence="16" type="ORF">HMPREF9429_00800</name>
</gene>
<dbReference type="eggNOG" id="COG0502">
    <property type="taxonomic scope" value="Bacteria"/>
</dbReference>
<evidence type="ECO:0000256" key="6">
    <source>
        <dbReference type="ARBA" id="ARBA00022691"/>
    </source>
</evidence>
<accession>E2ZBH3</accession>
<dbReference type="GO" id="GO:0051537">
    <property type="term" value="F:2 iron, 2 sulfur cluster binding"/>
    <property type="evidence" value="ECO:0007669"/>
    <property type="project" value="UniProtKB-KW"/>
</dbReference>
<evidence type="ECO:0000256" key="5">
    <source>
        <dbReference type="ARBA" id="ARBA00022679"/>
    </source>
</evidence>
<dbReference type="GO" id="GO:0005506">
    <property type="term" value="F:iron ion binding"/>
    <property type="evidence" value="ECO:0007669"/>
    <property type="project" value="UniProtKB-UniRule"/>
</dbReference>
<protein>
    <recommendedName>
        <fullName evidence="3 13">Biotin synthase</fullName>
        <ecNumber evidence="3 13">2.8.1.6</ecNumber>
    </recommendedName>
</protein>
<evidence type="ECO:0000256" key="10">
    <source>
        <dbReference type="ARBA" id="ARBA00023004"/>
    </source>
</evidence>
<dbReference type="InterPro" id="IPR006638">
    <property type="entry name" value="Elp3/MiaA/NifB-like_rSAM"/>
</dbReference>
<comment type="cofactor">
    <cofactor evidence="13 14">
        <name>[4Fe-4S] cluster</name>
        <dbReference type="ChEBI" id="CHEBI:49883"/>
    </cofactor>
    <text evidence="13 14">Binds 1 [4Fe-4S] cluster. The cluster is coordinated with 3 cysteines and an exchangeable S-adenosyl-L-methionine.</text>
</comment>
<dbReference type="NCBIfam" id="TIGR00433">
    <property type="entry name" value="bioB"/>
    <property type="match status" value="1"/>
</dbReference>
<evidence type="ECO:0000256" key="12">
    <source>
        <dbReference type="ARBA" id="ARBA00051157"/>
    </source>
</evidence>
<dbReference type="EMBL" id="AECS01000036">
    <property type="protein sequence ID" value="EFQ04201.1"/>
    <property type="molecule type" value="Genomic_DNA"/>
</dbReference>
<dbReference type="SMART" id="SM00729">
    <property type="entry name" value="Elp3"/>
    <property type="match status" value="1"/>
</dbReference>
<dbReference type="Proteomes" id="UP000003195">
    <property type="component" value="Unassembled WGS sequence"/>
</dbReference>
<keyword evidence="4 13" id="KW-0004">4Fe-4S</keyword>